<evidence type="ECO:0000256" key="1">
    <source>
        <dbReference type="SAM" id="Phobius"/>
    </source>
</evidence>
<dbReference type="AlphaFoldDB" id="A0A4Q7MBJ8"/>
<dbReference type="Proteomes" id="UP000293874">
    <property type="component" value="Unassembled WGS sequence"/>
</dbReference>
<dbReference type="EMBL" id="SGXA01000005">
    <property type="protein sequence ID" value="RZS65595.1"/>
    <property type="molecule type" value="Genomic_DNA"/>
</dbReference>
<dbReference type="RefSeq" id="WP_130544250.1">
    <property type="nucleotide sequence ID" value="NZ_CP042431.1"/>
</dbReference>
<keyword evidence="1" id="KW-1133">Transmembrane helix</keyword>
<dbReference type="Gene3D" id="2.60.120.1440">
    <property type="match status" value="1"/>
</dbReference>
<dbReference type="GO" id="GO:0016989">
    <property type="term" value="F:sigma factor antagonist activity"/>
    <property type="evidence" value="ECO:0007669"/>
    <property type="project" value="TreeGrafter"/>
</dbReference>
<dbReference type="InterPro" id="IPR006860">
    <property type="entry name" value="FecR"/>
</dbReference>
<gene>
    <name evidence="4" type="ORF">EV199_5770</name>
</gene>
<dbReference type="InterPro" id="IPR032508">
    <property type="entry name" value="FecR_C"/>
</dbReference>
<sequence>MTPEAIQQLLDRYISEELSREEFLALWQTLSQQEYLAQWEQQMDDLLSDGGYEELASPLQQQLVLESILHHNKEQAPVVPMKRRKISWAAASVLLLLSGGAYFWYISGDNVKQPVRQAIVPHDIPPGKDGAILTLSDGARVVLDDRTNGVIATENGSEVILNNNAIAYTPRASATPEVVYNTLSTPRGRQFHVQLPDGTHVWLNAASSIRYPAAFTGKDRKVTVTGEVFIDVAKNPQQPFLVDVDGKMEVQVLGTSFNVNAYADGPSINTTLIDGAVKVLKDGAAGSPILLSPGQQAKLKAQELQLIQLPDLKMVMAWKDGYFIFDHTPLDEILRQFARWYDIEVVYENGIPDFALSGGIRRDFTLTEALITLEKIGLRYRIVDKKLTVLK</sequence>
<comment type="caution">
    <text evidence="4">The sequence shown here is derived from an EMBL/GenBank/DDBJ whole genome shotgun (WGS) entry which is preliminary data.</text>
</comment>
<feature type="domain" description="FecR protein" evidence="2">
    <location>
        <begin position="182"/>
        <end position="278"/>
    </location>
</feature>
<evidence type="ECO:0000259" key="2">
    <source>
        <dbReference type="Pfam" id="PF04773"/>
    </source>
</evidence>
<keyword evidence="1" id="KW-0812">Transmembrane</keyword>
<dbReference type="Pfam" id="PF16344">
    <property type="entry name" value="FecR_C"/>
    <property type="match status" value="1"/>
</dbReference>
<dbReference type="PANTHER" id="PTHR30273">
    <property type="entry name" value="PERIPLASMIC SIGNAL SENSOR AND SIGMA FACTOR ACTIVATOR FECR-RELATED"/>
    <property type="match status" value="1"/>
</dbReference>
<dbReference type="Pfam" id="PF04773">
    <property type="entry name" value="FecR"/>
    <property type="match status" value="1"/>
</dbReference>
<accession>A0A4Q7MBJ8</accession>
<evidence type="ECO:0000313" key="5">
    <source>
        <dbReference type="Proteomes" id="UP000293874"/>
    </source>
</evidence>
<protein>
    <submittedName>
        <fullName evidence="4">FecR family protein</fullName>
    </submittedName>
</protein>
<reference evidence="4 5" key="1">
    <citation type="submission" date="2019-02" db="EMBL/GenBank/DDBJ databases">
        <title>Genomic Encyclopedia of Type Strains, Phase IV (KMG-IV): sequencing the most valuable type-strain genomes for metagenomic binning, comparative biology and taxonomic classification.</title>
        <authorList>
            <person name="Goeker M."/>
        </authorList>
    </citation>
    <scope>NUCLEOTIDE SEQUENCE [LARGE SCALE GENOMIC DNA]</scope>
    <source>
        <strain evidence="4 5">DSM 18116</strain>
    </source>
</reference>
<dbReference type="PANTHER" id="PTHR30273:SF2">
    <property type="entry name" value="PROTEIN FECR"/>
    <property type="match status" value="1"/>
</dbReference>
<keyword evidence="1" id="KW-0472">Membrane</keyword>
<proteinExistence type="predicted"/>
<feature type="domain" description="Protein FecR C-terminal" evidence="3">
    <location>
        <begin position="322"/>
        <end position="389"/>
    </location>
</feature>
<dbReference type="OrthoDB" id="1523489at2"/>
<evidence type="ECO:0000313" key="4">
    <source>
        <dbReference type="EMBL" id="RZS65595.1"/>
    </source>
</evidence>
<dbReference type="InterPro" id="IPR012373">
    <property type="entry name" value="Ferrdict_sens_TM"/>
</dbReference>
<organism evidence="4 5">
    <name type="scientific">Pseudobacter ginsenosidimutans</name>
    <dbReference type="NCBI Taxonomy" id="661488"/>
    <lineage>
        <taxon>Bacteria</taxon>
        <taxon>Pseudomonadati</taxon>
        <taxon>Bacteroidota</taxon>
        <taxon>Chitinophagia</taxon>
        <taxon>Chitinophagales</taxon>
        <taxon>Chitinophagaceae</taxon>
        <taxon>Pseudobacter</taxon>
    </lineage>
</organism>
<dbReference type="Gene3D" id="3.55.50.30">
    <property type="match status" value="1"/>
</dbReference>
<name>A0A4Q7MBJ8_9BACT</name>
<feature type="transmembrane region" description="Helical" evidence="1">
    <location>
        <begin position="86"/>
        <end position="105"/>
    </location>
</feature>
<keyword evidence="5" id="KW-1185">Reference proteome</keyword>
<evidence type="ECO:0000259" key="3">
    <source>
        <dbReference type="Pfam" id="PF16344"/>
    </source>
</evidence>